<proteinExistence type="predicted"/>
<dbReference type="Pfam" id="PF08988">
    <property type="entry name" value="T3SS_needle_E"/>
    <property type="match status" value="1"/>
</dbReference>
<reference evidence="1 2" key="1">
    <citation type="journal article" date="2011" name="Appl. Environ. Microbiol.">
        <title>Genome signatures of Escherichia coli O157:H7 isolates from the bovine host reservoir.</title>
        <authorList>
            <person name="Eppinger M."/>
            <person name="Mammel M.K."/>
            <person name="Leclerc J.E."/>
            <person name="Ravel J."/>
            <person name="Cebula T.A."/>
        </authorList>
    </citation>
    <scope>NUCLEOTIDE SEQUENCE [LARGE SCALE GENOMIC DNA]</scope>
    <source>
        <strain evidence="1 2">EC869</strain>
    </source>
</reference>
<protein>
    <submittedName>
        <fullName evidence="1">Type III secretion system protein, YseE family</fullName>
    </submittedName>
</protein>
<organism evidence="1 2">
    <name type="scientific">Escherichia coli O157:H7 (strain EC869)</name>
    <dbReference type="NCBI Taxonomy" id="478008"/>
    <lineage>
        <taxon>Bacteria</taxon>
        <taxon>Pseudomonadati</taxon>
        <taxon>Pseudomonadota</taxon>
        <taxon>Gammaproteobacteria</taxon>
        <taxon>Enterobacterales</taxon>
        <taxon>Enterobacteriaceae</taxon>
        <taxon>Escherichia</taxon>
    </lineage>
</organism>
<dbReference type="InterPro" id="IPR012671">
    <property type="entry name" value="T3SS_PscE/YscE"/>
</dbReference>
<name>A0A0H3PY48_ECO5C</name>
<dbReference type="BioCyc" id="ECOL478008-HMP:G76-486826-MONOMER"/>
<gene>
    <name evidence="1" type="ORF">ECH7EC869_1731</name>
</gene>
<evidence type="ECO:0000313" key="1">
    <source>
        <dbReference type="EMBL" id="EDU93062.1"/>
    </source>
</evidence>
<sequence length="72" mass="8450">MITITELEDEIIKNKEAANVFIEKINDKKNEIHEKMKHPLDKVTYNEAKELLIACDAAIRTIEIMRIRINNK</sequence>
<evidence type="ECO:0000313" key="2">
    <source>
        <dbReference type="Proteomes" id="UP000004641"/>
    </source>
</evidence>
<accession>A0A0H3PY48</accession>
<comment type="caution">
    <text evidence="1">The sequence shown here is derived from an EMBL/GenBank/DDBJ whole genome shotgun (WGS) entry which is preliminary data.</text>
</comment>
<dbReference type="RefSeq" id="WP_000628731.1">
    <property type="nucleotide sequence ID" value="NZ_ABHU01000002.1"/>
</dbReference>
<dbReference type="AlphaFoldDB" id="A0A0H3PY48"/>
<dbReference type="EMBL" id="ABHU01000002">
    <property type="protein sequence ID" value="EDU93062.1"/>
    <property type="molecule type" value="Genomic_DNA"/>
</dbReference>
<dbReference type="NCBIfam" id="TIGR02501">
    <property type="entry name" value="type_III_yscE"/>
    <property type="match status" value="1"/>
</dbReference>
<dbReference type="Proteomes" id="UP000004641">
    <property type="component" value="Unassembled WGS sequence"/>
</dbReference>